<organism evidence="2 3">
    <name type="scientific">Diplodia seriata</name>
    <dbReference type="NCBI Taxonomy" id="420778"/>
    <lineage>
        <taxon>Eukaryota</taxon>
        <taxon>Fungi</taxon>
        <taxon>Dikarya</taxon>
        <taxon>Ascomycota</taxon>
        <taxon>Pezizomycotina</taxon>
        <taxon>Dothideomycetes</taxon>
        <taxon>Dothideomycetes incertae sedis</taxon>
        <taxon>Botryosphaeriales</taxon>
        <taxon>Botryosphaeriaceae</taxon>
        <taxon>Diplodia</taxon>
    </lineage>
</organism>
<proteinExistence type="predicted"/>
<name>A0A0G2G4P1_9PEZI</name>
<dbReference type="InterPro" id="IPR048508">
    <property type="entry name" value="LDL"/>
</dbReference>
<feature type="signal peptide" evidence="1">
    <location>
        <begin position="1"/>
        <end position="21"/>
    </location>
</feature>
<dbReference type="EMBL" id="LAQI01000121">
    <property type="protein sequence ID" value="KKY18768.1"/>
    <property type="molecule type" value="Genomic_DNA"/>
</dbReference>
<keyword evidence="1" id="KW-0732">Signal</keyword>
<dbReference type="Pfam" id="PF21691">
    <property type="entry name" value="LDL"/>
    <property type="match status" value="1"/>
</dbReference>
<evidence type="ECO:0000256" key="1">
    <source>
        <dbReference type="SAM" id="SignalP"/>
    </source>
</evidence>
<dbReference type="CDD" id="cd22811">
    <property type="entry name" value="agbl-like"/>
    <property type="match status" value="1"/>
</dbReference>
<reference evidence="2 3" key="2">
    <citation type="submission" date="2015-05" db="EMBL/GenBank/DDBJ databases">
        <title>Distinctive expansion of gene families associated with plant cell wall degradation and secondary metabolism in the genomes of grapevine trunk pathogens.</title>
        <authorList>
            <person name="Lawrence D.P."/>
            <person name="Travadon R."/>
            <person name="Rolshausen P.E."/>
            <person name="Baumgartner K."/>
        </authorList>
    </citation>
    <scope>NUCLEOTIDE SEQUENCE [LARGE SCALE GENOMIC DNA]</scope>
    <source>
        <strain evidence="2">DS831</strain>
    </source>
</reference>
<dbReference type="AlphaFoldDB" id="A0A0G2G4P1"/>
<feature type="chain" id="PRO_5002544713" evidence="1">
    <location>
        <begin position="22"/>
        <end position="107"/>
    </location>
</feature>
<comment type="caution">
    <text evidence="2">The sequence shown here is derived from an EMBL/GenBank/DDBJ whole genome shotgun (WGS) entry which is preliminary data.</text>
</comment>
<sequence>MRLNLPLLATTLAAVSSTASAADCYTLSGCAQCESRDEMYKAREALCNTDKWKASSIFTWGWAVVNLAGRFHDQQSCLDGFENIIEQCYGVKDGGLVSGPGHYRSIN</sequence>
<evidence type="ECO:0000313" key="3">
    <source>
        <dbReference type="Proteomes" id="UP000034182"/>
    </source>
</evidence>
<accession>A0A0G2G4P1</accession>
<dbReference type="Proteomes" id="UP000034182">
    <property type="component" value="Unassembled WGS sequence"/>
</dbReference>
<gene>
    <name evidence="2" type="ORF">UCDDS831_g05791</name>
</gene>
<evidence type="ECO:0000313" key="2">
    <source>
        <dbReference type="EMBL" id="KKY18768.1"/>
    </source>
</evidence>
<reference evidence="2 3" key="1">
    <citation type="submission" date="2015-03" db="EMBL/GenBank/DDBJ databases">
        <authorList>
            <person name="Morales-Cruz A."/>
            <person name="Amrine K.C."/>
            <person name="Cantu D."/>
        </authorList>
    </citation>
    <scope>NUCLEOTIDE SEQUENCE [LARGE SCALE GENOMIC DNA]</scope>
    <source>
        <strain evidence="2">DS831</strain>
    </source>
</reference>
<protein>
    <submittedName>
        <fullName evidence="2">Uncharacterized protein</fullName>
    </submittedName>
</protein>